<dbReference type="AlphaFoldDB" id="A0A381X7V1"/>
<dbReference type="EMBL" id="UINC01014067">
    <property type="protein sequence ID" value="SVA60257.1"/>
    <property type="molecule type" value="Genomic_DNA"/>
</dbReference>
<accession>A0A381X7V1</accession>
<protein>
    <submittedName>
        <fullName evidence="1">Uncharacterized protein</fullName>
    </submittedName>
</protein>
<gene>
    <name evidence="1" type="ORF">METZ01_LOCUS113111</name>
</gene>
<name>A0A381X7V1_9ZZZZ</name>
<reference evidence="1" key="1">
    <citation type="submission" date="2018-05" db="EMBL/GenBank/DDBJ databases">
        <authorList>
            <person name="Lanie J.A."/>
            <person name="Ng W.-L."/>
            <person name="Kazmierczak K.M."/>
            <person name="Andrzejewski T.M."/>
            <person name="Davidsen T.M."/>
            <person name="Wayne K.J."/>
            <person name="Tettelin H."/>
            <person name="Glass J.I."/>
            <person name="Rusch D."/>
            <person name="Podicherti R."/>
            <person name="Tsui H.-C.T."/>
            <person name="Winkler M.E."/>
        </authorList>
    </citation>
    <scope>NUCLEOTIDE SEQUENCE</scope>
</reference>
<proteinExistence type="predicted"/>
<sequence length="71" mass="7947">MGMTMKRGAPRVGRRYARKMTRLECEATDLPRWVSIYTSPATGNTAFKNADIVGGAKTVNAIRKKLNKFWG</sequence>
<evidence type="ECO:0000313" key="1">
    <source>
        <dbReference type="EMBL" id="SVA60257.1"/>
    </source>
</evidence>
<organism evidence="1">
    <name type="scientific">marine metagenome</name>
    <dbReference type="NCBI Taxonomy" id="408172"/>
    <lineage>
        <taxon>unclassified sequences</taxon>
        <taxon>metagenomes</taxon>
        <taxon>ecological metagenomes</taxon>
    </lineage>
</organism>